<dbReference type="RefSeq" id="WP_103311786.1">
    <property type="nucleotide sequence ID" value="NZ_PPPD01000001.1"/>
</dbReference>
<protein>
    <recommendedName>
        <fullName evidence="3">DUF1800 domain-containing protein</fullName>
    </recommendedName>
</protein>
<reference evidence="1 2" key="1">
    <citation type="submission" date="2018-01" db="EMBL/GenBank/DDBJ databases">
        <title>Deinococcus koreensis sp. nov., a radiation-resistant bacterium isolated from river water.</title>
        <authorList>
            <person name="Choi A."/>
        </authorList>
    </citation>
    <scope>NUCLEOTIDE SEQUENCE [LARGE SCALE GENOMIC DNA]</scope>
    <source>
        <strain evidence="1 2">SJW1-2</strain>
    </source>
</reference>
<dbReference type="AlphaFoldDB" id="A0A2K3UXS5"/>
<proteinExistence type="predicted"/>
<evidence type="ECO:0000313" key="2">
    <source>
        <dbReference type="Proteomes" id="UP000236379"/>
    </source>
</evidence>
<dbReference type="Pfam" id="PF08811">
    <property type="entry name" value="DUF1800"/>
    <property type="match status" value="1"/>
</dbReference>
<dbReference type="PROSITE" id="PS51318">
    <property type="entry name" value="TAT"/>
    <property type="match status" value="1"/>
</dbReference>
<evidence type="ECO:0000313" key="1">
    <source>
        <dbReference type="EMBL" id="PNY81343.1"/>
    </source>
</evidence>
<organism evidence="1 2">
    <name type="scientific">Deinococcus koreensis</name>
    <dbReference type="NCBI Taxonomy" id="2054903"/>
    <lineage>
        <taxon>Bacteria</taxon>
        <taxon>Thermotogati</taxon>
        <taxon>Deinococcota</taxon>
        <taxon>Deinococci</taxon>
        <taxon>Deinococcales</taxon>
        <taxon>Deinococcaceae</taxon>
        <taxon>Deinococcus</taxon>
    </lineage>
</organism>
<accession>A0A2K3UXS5</accession>
<dbReference type="InterPro" id="IPR006311">
    <property type="entry name" value="TAT_signal"/>
</dbReference>
<dbReference type="EMBL" id="PPPD01000001">
    <property type="protein sequence ID" value="PNY81343.1"/>
    <property type="molecule type" value="Genomic_DNA"/>
</dbReference>
<evidence type="ECO:0008006" key="3">
    <source>
        <dbReference type="Google" id="ProtNLM"/>
    </source>
</evidence>
<comment type="caution">
    <text evidence="1">The sequence shown here is derived from an EMBL/GenBank/DDBJ whole genome shotgun (WGS) entry which is preliminary data.</text>
</comment>
<keyword evidence="2" id="KW-1185">Reference proteome</keyword>
<dbReference type="Proteomes" id="UP000236379">
    <property type="component" value="Unassembled WGS sequence"/>
</dbReference>
<sequence length="544" mass="59789">MSGERVGRRTVLKAGVLATVPAVLARAESAPPAPAKAAAPAFSRPPLGVIVLSRLGFGSTPDDLQAFRKLGADDAARLTRWLDAQLSPGELDDRGCEERLGGLDSLKESLPDLWKTYYRGAPEGERKYEVIWQPTVETRLAVLTRMVYSRRQLHEVVTGFWRDHFNVHPDKDERIPALLPHYDATLRRHALGSFRTLLGAVAHHPVMLYYLDNASSTRAGPNENYARELFELHTLGAEHYRGVGRQSAVPRVGGVPGGYVDDDVYEATRVLTGWRTADDPDSTFGDGGGFAFDPQGHDRFQKTVLGHYFPPNGGEQEGEVLLDLLAAHPGTARHVALKLARRLITETPPPELVEGAAQVFLKARKAPDQLAQVVRFLAASDAFRTSWGERLRRPLDALAATMRVLGSDLQARPGEFWPPGWLGQEVYDWRPPNGAPDRRAAWSGSGHLLRRWTMARALSGNWWKEVRSDVPGATPPHLKTPLELADHWAVRVLGQPLPPGSRAVVARQLAAGGEITAPLSPEQIRERLPDAVAFVLMTPEALVS</sequence>
<dbReference type="InterPro" id="IPR014917">
    <property type="entry name" value="DUF1800"/>
</dbReference>
<name>A0A2K3UXS5_9DEIO</name>
<gene>
    <name evidence="1" type="ORF">CVO96_08055</name>
</gene>
<dbReference type="OrthoDB" id="9772295at2"/>